<dbReference type="Proteomes" id="UP000065807">
    <property type="component" value="Chromosome"/>
</dbReference>
<dbReference type="PANTHER" id="PTHR46191">
    <property type="match status" value="1"/>
</dbReference>
<dbReference type="RefSeq" id="WP_068138344.1">
    <property type="nucleotide sequence ID" value="NZ_AP014924.1"/>
</dbReference>
<gene>
    <name evidence="1" type="ORF">LIP_2411</name>
</gene>
<keyword evidence="2" id="KW-1185">Reference proteome</keyword>
<dbReference type="OrthoDB" id="25198at2"/>
<dbReference type="InterPro" id="IPR023214">
    <property type="entry name" value="HAD_sf"/>
</dbReference>
<evidence type="ECO:0000313" key="2">
    <source>
        <dbReference type="Proteomes" id="UP000065807"/>
    </source>
</evidence>
<dbReference type="EMBL" id="AP014924">
    <property type="protein sequence ID" value="BAS28252.1"/>
    <property type="molecule type" value="Genomic_DNA"/>
</dbReference>
<dbReference type="SUPFAM" id="SSF56784">
    <property type="entry name" value="HAD-like"/>
    <property type="match status" value="1"/>
</dbReference>
<reference evidence="2" key="1">
    <citation type="submission" date="2015-07" db="EMBL/GenBank/DDBJ databases">
        <title>Complete genome sequence and phylogenetic analysis of Limnochorda pilosa.</title>
        <authorList>
            <person name="Watanabe M."/>
            <person name="Kojima H."/>
            <person name="Fukui M."/>
        </authorList>
    </citation>
    <scope>NUCLEOTIDE SEQUENCE [LARGE SCALE GENOMIC DNA]</scope>
    <source>
        <strain evidence="2">HC45</strain>
    </source>
</reference>
<dbReference type="Pfam" id="PF00702">
    <property type="entry name" value="Hydrolase"/>
    <property type="match status" value="1"/>
</dbReference>
<dbReference type="GO" id="GO:0016787">
    <property type="term" value="F:hydrolase activity"/>
    <property type="evidence" value="ECO:0007669"/>
    <property type="project" value="UniProtKB-KW"/>
</dbReference>
<name>A0A0K2SMM4_LIMPI</name>
<dbReference type="PANTHER" id="PTHR46191:SF2">
    <property type="entry name" value="HALOACID DEHALOGENASE-LIKE HYDROLASE DOMAIN-CONTAINING PROTEIN 3"/>
    <property type="match status" value="1"/>
</dbReference>
<organism evidence="1 2">
    <name type="scientific">Limnochorda pilosa</name>
    <dbReference type="NCBI Taxonomy" id="1555112"/>
    <lineage>
        <taxon>Bacteria</taxon>
        <taxon>Bacillati</taxon>
        <taxon>Bacillota</taxon>
        <taxon>Limnochordia</taxon>
        <taxon>Limnochordales</taxon>
        <taxon>Limnochordaceae</taxon>
        <taxon>Limnochorda</taxon>
    </lineage>
</organism>
<dbReference type="KEGG" id="lpil:LIP_2411"/>
<dbReference type="InterPro" id="IPR051828">
    <property type="entry name" value="HAD-like_hydrolase_domain"/>
</dbReference>
<evidence type="ECO:0000313" key="1">
    <source>
        <dbReference type="EMBL" id="BAS28252.1"/>
    </source>
</evidence>
<sequence length="238" mass="25547">MKPYLFFDAGGTVIFPDFARVAGALESAGRTTDPDALFRAFGRALYEADLPPEAAPPGGFYPRGFYAALLERVGVPPAEATRLGGSLREDPAELGWAATFPWVEAALHELRGQGYRMSVISNSDGRVAERLAHAGLDGYFDRIYDSALVGYEKPDPRIFQQALDELDLAPSECLHVGDLYHFDVLGANRAGVAAILLDPFGLSSGRPGLRIPTVADYPRFLAGIDGLAAPAFHPLAGR</sequence>
<proteinExistence type="predicted"/>
<keyword evidence="1" id="KW-0378">Hydrolase</keyword>
<dbReference type="PRINTS" id="PR00413">
    <property type="entry name" value="HADHALOGNASE"/>
</dbReference>
<accession>A0A0K2SMM4</accession>
<dbReference type="STRING" id="1555112.LIP_2411"/>
<dbReference type="InterPro" id="IPR036412">
    <property type="entry name" value="HAD-like_sf"/>
</dbReference>
<dbReference type="InterPro" id="IPR006439">
    <property type="entry name" value="HAD-SF_hydro_IA"/>
</dbReference>
<protein>
    <submittedName>
        <fullName evidence="1">HAD family hydrolase</fullName>
    </submittedName>
</protein>
<dbReference type="NCBIfam" id="TIGR01509">
    <property type="entry name" value="HAD-SF-IA-v3"/>
    <property type="match status" value="1"/>
</dbReference>
<dbReference type="NCBIfam" id="TIGR01549">
    <property type="entry name" value="HAD-SF-IA-v1"/>
    <property type="match status" value="1"/>
</dbReference>
<reference evidence="2" key="2">
    <citation type="journal article" date="2016" name="Int. J. Syst. Evol. Microbiol.">
        <title>Complete genome sequence and cell structure of Limnochorda pilosa, a Gram-negative spore-former within the phylum Firmicutes.</title>
        <authorList>
            <person name="Watanabe M."/>
            <person name="Kojima H."/>
            <person name="Fukui M."/>
        </authorList>
    </citation>
    <scope>NUCLEOTIDE SEQUENCE [LARGE SCALE GENOMIC DNA]</scope>
    <source>
        <strain evidence="2">HC45</strain>
    </source>
</reference>
<dbReference type="Gene3D" id="3.40.50.1000">
    <property type="entry name" value="HAD superfamily/HAD-like"/>
    <property type="match status" value="1"/>
</dbReference>
<dbReference type="AlphaFoldDB" id="A0A0K2SMM4"/>